<dbReference type="EMBL" id="WTYW01000001">
    <property type="protein sequence ID" value="MXO84636.1"/>
    <property type="molecule type" value="Genomic_DNA"/>
</dbReference>
<gene>
    <name evidence="3" type="ORF">GRI38_01130</name>
</gene>
<dbReference type="SUPFAM" id="SSF48452">
    <property type="entry name" value="TPR-like"/>
    <property type="match status" value="1"/>
</dbReference>
<dbReference type="Pfam" id="PF14559">
    <property type="entry name" value="TPR_19"/>
    <property type="match status" value="2"/>
</dbReference>
<dbReference type="RefSeq" id="WP_160681182.1">
    <property type="nucleotide sequence ID" value="NZ_WTYW01000001.1"/>
</dbReference>
<dbReference type="PANTHER" id="PTHR45586:SF1">
    <property type="entry name" value="LIPOPOLYSACCHARIDE ASSEMBLY PROTEIN B"/>
    <property type="match status" value="1"/>
</dbReference>
<keyword evidence="1" id="KW-0677">Repeat</keyword>
<dbReference type="PANTHER" id="PTHR45586">
    <property type="entry name" value="TPR REPEAT-CONTAINING PROTEIN PA4667"/>
    <property type="match status" value="1"/>
</dbReference>
<dbReference type="Pfam" id="PF13759">
    <property type="entry name" value="2OG-FeII_Oxy_5"/>
    <property type="match status" value="1"/>
</dbReference>
<dbReference type="AlphaFoldDB" id="A0A844ZBS3"/>
<dbReference type="InterPro" id="IPR011990">
    <property type="entry name" value="TPR-like_helical_dom_sf"/>
</dbReference>
<keyword evidence="4" id="KW-1185">Reference proteome</keyword>
<dbReference type="InterPro" id="IPR019734">
    <property type="entry name" value="TPR_rpt"/>
</dbReference>
<evidence type="ECO:0000256" key="1">
    <source>
        <dbReference type="ARBA" id="ARBA00022737"/>
    </source>
</evidence>
<dbReference type="InterPro" id="IPR051012">
    <property type="entry name" value="CellSynth/LPSAsmb/PSIAsmb"/>
</dbReference>
<evidence type="ECO:0000256" key="2">
    <source>
        <dbReference type="ARBA" id="ARBA00022803"/>
    </source>
</evidence>
<dbReference type="Gene3D" id="1.25.40.10">
    <property type="entry name" value="Tetratricopeptide repeat domain"/>
    <property type="match status" value="2"/>
</dbReference>
<name>A0A844ZBS3_9SPHN</name>
<evidence type="ECO:0000313" key="4">
    <source>
        <dbReference type="Proteomes" id="UP000433104"/>
    </source>
</evidence>
<protein>
    <submittedName>
        <fullName evidence="3">Tetratricopeptide repeat protein</fullName>
    </submittedName>
</protein>
<dbReference type="Gene3D" id="2.60.120.620">
    <property type="entry name" value="q2cbj1_9rhob like domain"/>
    <property type="match status" value="1"/>
</dbReference>
<reference evidence="3 4" key="1">
    <citation type="submission" date="2019-12" db="EMBL/GenBank/DDBJ databases">
        <title>Genomic-based taxomic classification of the family Erythrobacteraceae.</title>
        <authorList>
            <person name="Xu L."/>
        </authorList>
    </citation>
    <scope>NUCLEOTIDE SEQUENCE [LARGE SCALE GENOMIC DNA]</scope>
    <source>
        <strain evidence="3 4">MCCC 1A09962</strain>
    </source>
</reference>
<dbReference type="Proteomes" id="UP000433104">
    <property type="component" value="Unassembled WGS sequence"/>
</dbReference>
<accession>A0A844ZBS3</accession>
<organism evidence="3 4">
    <name type="scientific">Parapontixanthobacter aurantiacus</name>
    <dbReference type="NCBI Taxonomy" id="1463599"/>
    <lineage>
        <taxon>Bacteria</taxon>
        <taxon>Pseudomonadati</taxon>
        <taxon>Pseudomonadota</taxon>
        <taxon>Alphaproteobacteria</taxon>
        <taxon>Sphingomonadales</taxon>
        <taxon>Erythrobacteraceae</taxon>
        <taxon>Parapontixanthobacter</taxon>
    </lineage>
</organism>
<dbReference type="InterPro" id="IPR012668">
    <property type="entry name" value="CHP02466"/>
</dbReference>
<sequence length="576" mass="62222">MAARPLTPERANTPPHSWHQRATAAQQAGDIDGALDLVRQGVREHPGAADLMNTAGNICMKAARFEQAAQWFGKAAAAAPDRIDLALNYAIALNRLHRFDEAREALASFEANGRGDARFHSVAGSAARGAGAYDEAASHYEAVIAASPSHANALHGLARLALERGDADAVSRFDAALAVNQANAELWLGKAQAMEAAGDTEGAIGIVAQLVRQGPHWIEGLKVLAQLRLSRGEQDYTSHFREAAKKVPNDPRIPLAHAGILALGEHYEQSAEVALDAHRKFPHDEEVALSAAFHAGAAGHYDLADKLFASLSLDTPDRHVHEARHILRSGDAERASETLARAFALDPWNQTAWALQAIAWRVAEDAQLDWLMGSGALARPLDLEGGVASIEEAVPILDRLHDASPFPLGQSLRGGTQTRGILFARREAALRDLERAIEATLQTYRATLPPEDENHPFLRHRNAPWHLTGSWSVRLSGGSDHHASHIHPGGILSSALYARVPEGLEDTDKAGWLELGRPPRDLRLDLGPMQTIEPKVGRLALFPSFLYHGTQPFAEGQRMTVAFDVGAKKSRNHGAA</sequence>
<dbReference type="OrthoDB" id="9783136at2"/>
<proteinExistence type="predicted"/>
<dbReference type="SMART" id="SM00028">
    <property type="entry name" value="TPR"/>
    <property type="match status" value="4"/>
</dbReference>
<comment type="caution">
    <text evidence="3">The sequence shown here is derived from an EMBL/GenBank/DDBJ whole genome shotgun (WGS) entry which is preliminary data.</text>
</comment>
<keyword evidence="2" id="KW-0802">TPR repeat</keyword>
<evidence type="ECO:0000313" key="3">
    <source>
        <dbReference type="EMBL" id="MXO84636.1"/>
    </source>
</evidence>